<feature type="compositionally biased region" description="Basic and acidic residues" evidence="1">
    <location>
        <begin position="23"/>
        <end position="35"/>
    </location>
</feature>
<reference evidence="2" key="1">
    <citation type="submission" date="2019-12" db="EMBL/GenBank/DDBJ databases">
        <title>An insight into the sialome of adult female Ixodes ricinus ticks feeding for 6 days.</title>
        <authorList>
            <person name="Perner J."/>
            <person name="Ribeiro J.M.C."/>
        </authorList>
    </citation>
    <scope>NUCLEOTIDE SEQUENCE</scope>
    <source>
        <strain evidence="2">Semi-engorged</strain>
        <tissue evidence="2">Salivary glands</tissue>
    </source>
</reference>
<organism evidence="2">
    <name type="scientific">Ixodes ricinus</name>
    <name type="common">Common tick</name>
    <name type="synonym">Acarus ricinus</name>
    <dbReference type="NCBI Taxonomy" id="34613"/>
    <lineage>
        <taxon>Eukaryota</taxon>
        <taxon>Metazoa</taxon>
        <taxon>Ecdysozoa</taxon>
        <taxon>Arthropoda</taxon>
        <taxon>Chelicerata</taxon>
        <taxon>Arachnida</taxon>
        <taxon>Acari</taxon>
        <taxon>Parasitiformes</taxon>
        <taxon>Ixodida</taxon>
        <taxon>Ixodoidea</taxon>
        <taxon>Ixodidae</taxon>
        <taxon>Ixodinae</taxon>
        <taxon>Ixodes</taxon>
    </lineage>
</organism>
<evidence type="ECO:0000256" key="1">
    <source>
        <dbReference type="SAM" id="MobiDB-lite"/>
    </source>
</evidence>
<name>A0A6B0TZG0_IXORI</name>
<protein>
    <submittedName>
        <fullName evidence="2">Uncharacterized protein</fullName>
    </submittedName>
</protein>
<accession>A0A6B0TZG0</accession>
<sequence>MHRAPGTQISLFTERVQTPAGKESNHYKSKLESAPHSRNPSKPATPEQLLSSTLGENLTAKNPALYSAQTGTQRQ</sequence>
<feature type="region of interest" description="Disordered" evidence="1">
    <location>
        <begin position="1"/>
        <end position="75"/>
    </location>
</feature>
<proteinExistence type="predicted"/>
<evidence type="ECO:0000313" key="2">
    <source>
        <dbReference type="EMBL" id="MXU83341.1"/>
    </source>
</evidence>
<feature type="compositionally biased region" description="Polar residues" evidence="1">
    <location>
        <begin position="36"/>
        <end position="60"/>
    </location>
</feature>
<dbReference type="AlphaFoldDB" id="A0A6B0TZG0"/>
<dbReference type="EMBL" id="GIFC01001258">
    <property type="protein sequence ID" value="MXU83341.1"/>
    <property type="molecule type" value="Transcribed_RNA"/>
</dbReference>